<dbReference type="Proteomes" id="UP000549394">
    <property type="component" value="Unassembled WGS sequence"/>
</dbReference>
<dbReference type="SUPFAM" id="SSF89550">
    <property type="entry name" value="PHP domain-like"/>
    <property type="match status" value="1"/>
</dbReference>
<evidence type="ECO:0000256" key="2">
    <source>
        <dbReference type="ARBA" id="ARBA00007331"/>
    </source>
</evidence>
<dbReference type="OrthoDB" id="17948at2759"/>
<dbReference type="PANTHER" id="PTHR13031:SF0">
    <property type="entry name" value="RIBONUCLEASE P PROTEIN SUBUNIT P30"/>
    <property type="match status" value="1"/>
</dbReference>
<evidence type="ECO:0000313" key="6">
    <source>
        <dbReference type="Proteomes" id="UP000549394"/>
    </source>
</evidence>
<dbReference type="EMBL" id="CAJFCJ010000014">
    <property type="protein sequence ID" value="CAD5121483.1"/>
    <property type="molecule type" value="Genomic_DNA"/>
</dbReference>
<proteinExistence type="inferred from homology"/>
<dbReference type="GO" id="GO:0005655">
    <property type="term" value="C:nucleolar ribonuclease P complex"/>
    <property type="evidence" value="ECO:0007669"/>
    <property type="project" value="TreeGrafter"/>
</dbReference>
<dbReference type="GO" id="GO:0008033">
    <property type="term" value="P:tRNA processing"/>
    <property type="evidence" value="ECO:0007669"/>
    <property type="project" value="UniProtKB-KW"/>
</dbReference>
<protein>
    <submittedName>
        <fullName evidence="5">DgyrCDS9988</fullName>
    </submittedName>
</protein>
<keyword evidence="3" id="KW-0819">tRNA processing</keyword>
<sequence length="302" mass="34378">MTQFRHQNIDLNILYTPDKKELYKRVERAVNLGYDAVAINYFVENIIQEKKSKKPKPTVVNPENIKLNKDDVKKLQEICPHFTQYTRCTWILSDPAAAHFAQTHKEVQAYDIQAVLPTNEKVLHMACNQLEVDIISLDLTESLGFHFKRTSIGVAIRRGLHFEIIYTPMINDHFSRVNIICNAQSLISICKNKNIILSSACDNIMLLRAPADVSNLCCLFDMNQSYRKATVGKNCLNVLSRAETRKTAKGVIMIQKISDLKKHQRHLIPDSSSDSDVVDLNSDKDEESSSDEELICKKAKAE</sequence>
<dbReference type="Gene3D" id="3.20.20.140">
    <property type="entry name" value="Metal-dependent hydrolases"/>
    <property type="match status" value="1"/>
</dbReference>
<gene>
    <name evidence="5" type="ORF">DGYR_LOCUS9431</name>
</gene>
<dbReference type="InterPro" id="IPR002738">
    <property type="entry name" value="RNase_P_p30"/>
</dbReference>
<evidence type="ECO:0000313" key="5">
    <source>
        <dbReference type="EMBL" id="CAD5121483.1"/>
    </source>
</evidence>
<organism evidence="5 6">
    <name type="scientific">Dimorphilus gyrociliatus</name>
    <dbReference type="NCBI Taxonomy" id="2664684"/>
    <lineage>
        <taxon>Eukaryota</taxon>
        <taxon>Metazoa</taxon>
        <taxon>Spiralia</taxon>
        <taxon>Lophotrochozoa</taxon>
        <taxon>Annelida</taxon>
        <taxon>Polychaeta</taxon>
        <taxon>Polychaeta incertae sedis</taxon>
        <taxon>Dinophilidae</taxon>
        <taxon>Dimorphilus</taxon>
    </lineage>
</organism>
<keyword evidence="6" id="KW-1185">Reference proteome</keyword>
<dbReference type="InterPro" id="IPR016195">
    <property type="entry name" value="Pol/histidinol_Pase-like"/>
</dbReference>
<feature type="region of interest" description="Disordered" evidence="4">
    <location>
        <begin position="265"/>
        <end position="302"/>
    </location>
</feature>
<dbReference type="Pfam" id="PF01876">
    <property type="entry name" value="RNase_P_p30"/>
    <property type="match status" value="1"/>
</dbReference>
<comment type="caution">
    <text evidence="5">The sequence shown here is derived from an EMBL/GenBank/DDBJ whole genome shotgun (WGS) entry which is preliminary data.</text>
</comment>
<dbReference type="AlphaFoldDB" id="A0A7I8W0X3"/>
<evidence type="ECO:0000256" key="1">
    <source>
        <dbReference type="ARBA" id="ARBA00004123"/>
    </source>
</evidence>
<reference evidence="5 6" key="1">
    <citation type="submission" date="2020-08" db="EMBL/GenBank/DDBJ databases">
        <authorList>
            <person name="Hejnol A."/>
        </authorList>
    </citation>
    <scope>NUCLEOTIDE SEQUENCE [LARGE SCALE GENOMIC DNA]</scope>
</reference>
<name>A0A7I8W0X3_9ANNE</name>
<comment type="subcellular location">
    <subcellularLocation>
        <location evidence="1">Nucleus</location>
    </subcellularLocation>
</comment>
<evidence type="ECO:0000256" key="3">
    <source>
        <dbReference type="ARBA" id="ARBA00022694"/>
    </source>
</evidence>
<feature type="compositionally biased region" description="Low complexity" evidence="4">
    <location>
        <begin position="270"/>
        <end position="280"/>
    </location>
</feature>
<comment type="similarity">
    <text evidence="2">Belongs to the eukaryotic/archaeal RNase P protein component 3 family.</text>
</comment>
<evidence type="ECO:0000256" key="4">
    <source>
        <dbReference type="SAM" id="MobiDB-lite"/>
    </source>
</evidence>
<dbReference type="PANTHER" id="PTHR13031">
    <property type="entry name" value="RIBONUCLEASE P SUBUNIT P30"/>
    <property type="match status" value="1"/>
</dbReference>
<dbReference type="GO" id="GO:0003723">
    <property type="term" value="F:RNA binding"/>
    <property type="evidence" value="ECO:0007669"/>
    <property type="project" value="TreeGrafter"/>
</dbReference>
<accession>A0A7I8W0X3</accession>
<feature type="compositionally biased region" description="Acidic residues" evidence="4">
    <location>
        <begin position="284"/>
        <end position="293"/>
    </location>
</feature>